<dbReference type="GO" id="GO:0070534">
    <property type="term" value="P:protein K63-linked ubiquitination"/>
    <property type="evidence" value="ECO:0007669"/>
    <property type="project" value="UniProtKB-UniRule"/>
</dbReference>
<dbReference type="SUPFAM" id="SSF50978">
    <property type="entry name" value="WD40 repeat-like"/>
    <property type="match status" value="1"/>
</dbReference>
<dbReference type="CDD" id="cd16656">
    <property type="entry name" value="RING-Ubox_PRP19"/>
    <property type="match status" value="1"/>
</dbReference>
<comment type="pathway">
    <text evidence="2 15">Protein modification; protein ubiquitination.</text>
</comment>
<dbReference type="InterPro" id="IPR038959">
    <property type="entry name" value="Prp19"/>
</dbReference>
<dbReference type="GO" id="GO:0071006">
    <property type="term" value="C:U2-type catalytic step 1 spliceosome"/>
    <property type="evidence" value="ECO:0007669"/>
    <property type="project" value="TreeGrafter"/>
</dbReference>
<evidence type="ECO:0000313" key="18">
    <source>
        <dbReference type="EMBL" id="TNY20917.1"/>
    </source>
</evidence>
<keyword evidence="8" id="KW-0677">Repeat</keyword>
<dbReference type="GO" id="GO:0000974">
    <property type="term" value="C:Prp19 complex"/>
    <property type="evidence" value="ECO:0007669"/>
    <property type="project" value="UniProtKB-UniRule"/>
</dbReference>
<dbReference type="PROSITE" id="PS50082">
    <property type="entry name" value="WD_REPEATS_2"/>
    <property type="match status" value="2"/>
</dbReference>
<evidence type="ECO:0000256" key="3">
    <source>
        <dbReference type="ARBA" id="ARBA00006388"/>
    </source>
</evidence>
<evidence type="ECO:0000256" key="6">
    <source>
        <dbReference type="ARBA" id="ARBA00022679"/>
    </source>
</evidence>
<evidence type="ECO:0000256" key="14">
    <source>
        <dbReference type="PROSITE-ProRule" id="PRU00221"/>
    </source>
</evidence>
<keyword evidence="10 15" id="KW-0833">Ubl conjugation pathway</keyword>
<keyword evidence="9 15" id="KW-0227">DNA damage</keyword>
<dbReference type="CDD" id="cd00200">
    <property type="entry name" value="WD40"/>
    <property type="match status" value="1"/>
</dbReference>
<dbReference type="EC" id="2.3.2.27" evidence="15"/>
<evidence type="ECO:0000259" key="17">
    <source>
        <dbReference type="PROSITE" id="PS51698"/>
    </source>
</evidence>
<feature type="domain" description="U-box" evidence="17">
    <location>
        <begin position="36"/>
        <end position="111"/>
    </location>
</feature>
<dbReference type="SMART" id="SM00320">
    <property type="entry name" value="WD40"/>
    <property type="match status" value="7"/>
</dbReference>
<feature type="repeat" description="WD" evidence="14">
    <location>
        <begin position="262"/>
        <end position="296"/>
    </location>
</feature>
<name>A0A5C5FVF0_9BASI</name>
<comment type="subcellular location">
    <subcellularLocation>
        <location evidence="1 15">Nucleus</location>
    </subcellularLocation>
</comment>
<dbReference type="FunFam" id="3.30.40.10:FF:000027">
    <property type="entry name" value="Pre-mRNA-processing factor 19, putative"/>
    <property type="match status" value="1"/>
</dbReference>
<dbReference type="InterPro" id="IPR055340">
    <property type="entry name" value="RING-Ubox_PRP19"/>
</dbReference>
<evidence type="ECO:0000256" key="2">
    <source>
        <dbReference type="ARBA" id="ARBA00004906"/>
    </source>
</evidence>
<evidence type="ECO:0000256" key="7">
    <source>
        <dbReference type="ARBA" id="ARBA00022728"/>
    </source>
</evidence>
<evidence type="ECO:0000256" key="5">
    <source>
        <dbReference type="ARBA" id="ARBA00022664"/>
    </source>
</evidence>
<evidence type="ECO:0000256" key="9">
    <source>
        <dbReference type="ARBA" id="ARBA00022763"/>
    </source>
</evidence>
<dbReference type="InterPro" id="IPR013915">
    <property type="entry name" value="Prp19_cc"/>
</dbReference>
<comment type="caution">
    <text evidence="18">The sequence shown here is derived from an EMBL/GenBank/DDBJ whole genome shotgun (WGS) entry which is preliminary data.</text>
</comment>
<dbReference type="Gene3D" id="2.130.10.10">
    <property type="entry name" value="YVTN repeat-like/Quinoprotein amine dehydrogenase"/>
    <property type="match status" value="1"/>
</dbReference>
<dbReference type="Gene3D" id="3.30.40.10">
    <property type="entry name" value="Zinc/RING finger domain, C3HC4 (zinc finger)"/>
    <property type="match status" value="1"/>
</dbReference>
<accession>A0A5C5FVF0</accession>
<organism evidence="18 19">
    <name type="scientific">Rhodotorula diobovata</name>
    <dbReference type="NCBI Taxonomy" id="5288"/>
    <lineage>
        <taxon>Eukaryota</taxon>
        <taxon>Fungi</taxon>
        <taxon>Dikarya</taxon>
        <taxon>Basidiomycota</taxon>
        <taxon>Pucciniomycotina</taxon>
        <taxon>Microbotryomycetes</taxon>
        <taxon>Sporidiobolales</taxon>
        <taxon>Sporidiobolaceae</taxon>
        <taxon>Rhodotorula</taxon>
    </lineage>
</organism>
<dbReference type="InterPro" id="IPR036322">
    <property type="entry name" value="WD40_repeat_dom_sf"/>
</dbReference>
<dbReference type="GO" id="GO:0061630">
    <property type="term" value="F:ubiquitin protein ligase activity"/>
    <property type="evidence" value="ECO:0007669"/>
    <property type="project" value="UniProtKB-UniRule"/>
</dbReference>
<dbReference type="SUPFAM" id="SSF57850">
    <property type="entry name" value="RING/U-box"/>
    <property type="match status" value="1"/>
</dbReference>
<dbReference type="InterPro" id="IPR001680">
    <property type="entry name" value="WD40_rpt"/>
</dbReference>
<dbReference type="InterPro" id="IPR013083">
    <property type="entry name" value="Znf_RING/FYVE/PHD"/>
</dbReference>
<sequence length="572" mass="60205">MDQTYRAAGSSRGEWRPSQRLAARPSSSLRQNTRPVAEMSLFCSISGTQPLHPVVSTKSGHVYERDLVLKALKDNDGKDPISGEQLSPEDLVDIKTAPSQPTAPPRAPTFTSVPSLLHTLQQEWDATMLECLELRRQSAELRQELSHALYKEDAAMRVLARVSRERDEAREALASVKATLGPAYQGQEGGAADAQMEGVEEQAAEGGLPADAKKRVEETHETLSATRRKRKTPPEAATADEVKTFVQASTIPSLHTTKPPGIAALALAKDGELIVTGGLDKNVIVYDRSTSKIVATLKGHTKKVTAVVASPALTAEGLPAFIVSSSLDKSVRVWTPNGNKTVYGCTANLSLGAEVRQLALHPTNSLAVSVQADGTWAIHDLTPAGDAKPQTILSGALPADAAEGTANTAVAVHPDGIIFAVGSSDARIRVFETLTGKCVAAFEGHSAEPSASDVVSLAFSENGYSLASAASGSAQAKVWDLRKLSCTASIDVAAEGAAVNAVAWDFTGHFLAVAGADARVYANKTWALLAQSDDNAAELTAVRWGKDSKELVVAGLDRTVRFLAAPAAAAAE</sequence>
<proteinExistence type="inferred from homology"/>
<evidence type="ECO:0000256" key="10">
    <source>
        <dbReference type="ARBA" id="ARBA00022786"/>
    </source>
</evidence>
<comment type="function">
    <text evidence="15">Ubiquitin-protein ligase which is mainly involved pre-mRNA splicing and DNA repair. Required for pre-mRNA splicing as component of the spliceosome.</text>
</comment>
<dbReference type="GO" id="GO:0006281">
    <property type="term" value="P:DNA repair"/>
    <property type="evidence" value="ECO:0007669"/>
    <property type="project" value="UniProtKB-KW"/>
</dbReference>
<keyword evidence="13 15" id="KW-0539">Nucleus</keyword>
<keyword evidence="6 15" id="KW-0808">Transferase</keyword>
<dbReference type="PANTHER" id="PTHR43995:SF1">
    <property type="entry name" value="PRE-MRNA-PROCESSING FACTOR 19"/>
    <property type="match status" value="1"/>
</dbReference>
<evidence type="ECO:0000256" key="12">
    <source>
        <dbReference type="ARBA" id="ARBA00023204"/>
    </source>
</evidence>
<gene>
    <name evidence="18" type="ORF">DMC30DRAFT_416486</name>
</gene>
<evidence type="ECO:0000256" key="15">
    <source>
        <dbReference type="RuleBase" id="RU367101"/>
    </source>
</evidence>
<dbReference type="GO" id="GO:0005737">
    <property type="term" value="C:cytoplasm"/>
    <property type="evidence" value="ECO:0007669"/>
    <property type="project" value="TreeGrafter"/>
</dbReference>
<evidence type="ECO:0000256" key="11">
    <source>
        <dbReference type="ARBA" id="ARBA00023187"/>
    </source>
</evidence>
<dbReference type="Pfam" id="PF00400">
    <property type="entry name" value="WD40"/>
    <property type="match status" value="5"/>
</dbReference>
<keyword evidence="11 15" id="KW-0508">mRNA splicing</keyword>
<reference evidence="18 19" key="1">
    <citation type="submission" date="2019-03" db="EMBL/GenBank/DDBJ databases">
        <title>Rhodosporidium diobovatum UCD-FST 08-225 genome sequencing, assembly, and annotation.</title>
        <authorList>
            <person name="Fakankun I.U."/>
            <person name="Fristensky B."/>
            <person name="Levin D.B."/>
        </authorList>
    </citation>
    <scope>NUCLEOTIDE SEQUENCE [LARGE SCALE GENOMIC DNA]</scope>
    <source>
        <strain evidence="18 19">UCD-FST 08-225</strain>
    </source>
</reference>
<feature type="compositionally biased region" description="Basic and acidic residues" evidence="16">
    <location>
        <begin position="211"/>
        <end position="221"/>
    </location>
</feature>
<evidence type="ECO:0000256" key="4">
    <source>
        <dbReference type="ARBA" id="ARBA00022574"/>
    </source>
</evidence>
<keyword evidence="19" id="KW-1185">Reference proteome</keyword>
<keyword evidence="4 14" id="KW-0853">WD repeat</keyword>
<dbReference type="InterPro" id="IPR015943">
    <property type="entry name" value="WD40/YVTN_repeat-like_dom_sf"/>
</dbReference>
<dbReference type="STRING" id="5288.A0A5C5FVF0"/>
<dbReference type="PANTHER" id="PTHR43995">
    <property type="entry name" value="PRE-MRNA-PROCESSING FACTOR 19"/>
    <property type="match status" value="1"/>
</dbReference>
<dbReference type="Pfam" id="PF08606">
    <property type="entry name" value="Prp19"/>
    <property type="match status" value="1"/>
</dbReference>
<dbReference type="UniPathway" id="UPA00143"/>
<dbReference type="EMBL" id="SOZI01000054">
    <property type="protein sequence ID" value="TNY20917.1"/>
    <property type="molecule type" value="Genomic_DNA"/>
</dbReference>
<keyword evidence="12 15" id="KW-0234">DNA repair</keyword>
<feature type="repeat" description="WD" evidence="14">
    <location>
        <begin position="297"/>
        <end position="334"/>
    </location>
</feature>
<feature type="region of interest" description="Disordered" evidence="16">
    <location>
        <begin position="1"/>
        <end position="33"/>
    </location>
</feature>
<dbReference type="AlphaFoldDB" id="A0A5C5FVF0"/>
<comment type="catalytic activity">
    <reaction evidence="15">
        <text>S-ubiquitinyl-[E2 ubiquitin-conjugating enzyme]-L-cysteine + [acceptor protein]-L-lysine = [E2 ubiquitin-conjugating enzyme]-L-cysteine + N(6)-ubiquitinyl-[acceptor protein]-L-lysine.</text>
        <dbReference type="EC" id="2.3.2.27"/>
    </reaction>
</comment>
<dbReference type="Proteomes" id="UP000311382">
    <property type="component" value="Unassembled WGS sequence"/>
</dbReference>
<keyword evidence="7 15" id="KW-0747">Spliceosome</keyword>
<dbReference type="OrthoDB" id="687049at2759"/>
<evidence type="ECO:0000256" key="1">
    <source>
        <dbReference type="ARBA" id="ARBA00004123"/>
    </source>
</evidence>
<dbReference type="GO" id="GO:0000398">
    <property type="term" value="P:mRNA splicing, via spliceosome"/>
    <property type="evidence" value="ECO:0007669"/>
    <property type="project" value="InterPro"/>
</dbReference>
<dbReference type="InterPro" id="IPR003613">
    <property type="entry name" value="Ubox_domain"/>
</dbReference>
<dbReference type="SMART" id="SM00504">
    <property type="entry name" value="Ubox"/>
    <property type="match status" value="1"/>
</dbReference>
<comment type="similarity">
    <text evidence="3 15">Belongs to the WD repeat PRP19 family.</text>
</comment>
<protein>
    <recommendedName>
        <fullName evidence="15">Pre-mRNA-processing factor 19</fullName>
        <ecNumber evidence="15">2.3.2.27</ecNumber>
    </recommendedName>
</protein>
<dbReference type="PROSITE" id="PS51698">
    <property type="entry name" value="U_BOX"/>
    <property type="match status" value="1"/>
</dbReference>
<feature type="region of interest" description="Disordered" evidence="16">
    <location>
        <begin position="183"/>
        <end position="241"/>
    </location>
</feature>
<evidence type="ECO:0000256" key="8">
    <source>
        <dbReference type="ARBA" id="ARBA00022737"/>
    </source>
</evidence>
<evidence type="ECO:0000256" key="16">
    <source>
        <dbReference type="SAM" id="MobiDB-lite"/>
    </source>
</evidence>
<keyword evidence="5 15" id="KW-0507">mRNA processing</keyword>
<comment type="subunit">
    <text evidence="15">Homotetramer.</text>
</comment>
<evidence type="ECO:0000313" key="19">
    <source>
        <dbReference type="Proteomes" id="UP000311382"/>
    </source>
</evidence>
<evidence type="ECO:0000256" key="13">
    <source>
        <dbReference type="ARBA" id="ARBA00023242"/>
    </source>
</evidence>